<keyword evidence="1" id="KW-0732">Signal</keyword>
<feature type="signal peptide" evidence="1">
    <location>
        <begin position="1"/>
        <end position="23"/>
    </location>
</feature>
<dbReference type="Pfam" id="PF13585">
    <property type="entry name" value="CHU_C"/>
    <property type="match status" value="1"/>
</dbReference>
<dbReference type="SUPFAM" id="SSF49299">
    <property type="entry name" value="PKD domain"/>
    <property type="match status" value="1"/>
</dbReference>
<dbReference type="Gene3D" id="2.60.40.10">
    <property type="entry name" value="Immunoglobulins"/>
    <property type="match status" value="1"/>
</dbReference>
<protein>
    <submittedName>
        <fullName evidence="2">Gliding motility-associated C-terminal domain-containing protein</fullName>
    </submittedName>
</protein>
<evidence type="ECO:0000256" key="1">
    <source>
        <dbReference type="SAM" id="SignalP"/>
    </source>
</evidence>
<dbReference type="Gene3D" id="2.60.40.2700">
    <property type="match status" value="1"/>
</dbReference>
<evidence type="ECO:0000313" key="3">
    <source>
        <dbReference type="Proteomes" id="UP000320042"/>
    </source>
</evidence>
<evidence type="ECO:0000313" key="2">
    <source>
        <dbReference type="EMBL" id="TWR26487.1"/>
    </source>
</evidence>
<dbReference type="NCBIfam" id="TIGR04131">
    <property type="entry name" value="Bac_Flav_CTERM"/>
    <property type="match status" value="1"/>
</dbReference>
<sequence>MQLTNFKLLLTALFLMAGLNLHAQSLGNPVLFEDFGRAASVYQTSGPPLAPGVTTLTPTGTRCPGDGSYSLVTSTDNCFSNTWITVNKDYGSTDAFGFMMIINASNQPSVFYTQRVSSDIMCPGSAYEFSVMITNVLRPTTNNNFVRPNIRFTVTKADGTLIDDSYTTGEIPETDAATWKKYAIRFEAPADGQGIIVKLSNEVAGSLGNDFAMDNITVSPYGNLIDAGFGTATGDKEKVLCVGQGVVNYTLTADASTYTSPRYQWQISTNDGSWQNIAGATSATVNVNVPDVAGKYQYRVGVLGGVATSPNCQIFSDPLVVGRFPVPVFTLPATTTVCQGETLMFSADRGTSYQWSGPNGYTSTDQNPLVSSSATANIAGEYRVIITKDGCSTTATTNVIVAPPLTVAVNNRTPQVCEGNSYQMVASGGTTYRWLPTTGLSNPNAANPTVTPQSDIEYQVYIGNGGCEKIETVNINVIKKPTVSAGSDRAMAETESTTINASIAGNYESFYWTPNTYIQDPTSLTPTVNPPDDITYTLHVLQANGCGETSDDVAVRVYKKISLPNTFSPNGDGVNDTWRIAKLASYPNSELTIFTRNGQQVFRTVGDARQWNGQYNGKELPAGVYYYVIDLKDNLPKRSGWVMLIR</sequence>
<dbReference type="Proteomes" id="UP000320042">
    <property type="component" value="Unassembled WGS sequence"/>
</dbReference>
<keyword evidence="3" id="KW-1185">Reference proteome</keyword>
<dbReference type="InterPro" id="IPR013783">
    <property type="entry name" value="Ig-like_fold"/>
</dbReference>
<reference evidence="2 3" key="1">
    <citation type="submission" date="2019-07" db="EMBL/GenBank/DDBJ databases">
        <authorList>
            <person name="Kim J."/>
        </authorList>
    </citation>
    <scope>NUCLEOTIDE SEQUENCE [LARGE SCALE GENOMIC DNA]</scope>
    <source>
        <strain evidence="3">dk17</strain>
    </source>
</reference>
<organism evidence="2 3">
    <name type="scientific">Mucilaginibacter pallidiroseus</name>
    <dbReference type="NCBI Taxonomy" id="2599295"/>
    <lineage>
        <taxon>Bacteria</taxon>
        <taxon>Pseudomonadati</taxon>
        <taxon>Bacteroidota</taxon>
        <taxon>Sphingobacteriia</taxon>
        <taxon>Sphingobacteriales</taxon>
        <taxon>Sphingobacteriaceae</taxon>
        <taxon>Mucilaginibacter</taxon>
    </lineage>
</organism>
<dbReference type="InterPro" id="IPR026341">
    <property type="entry name" value="T9SS_type_B"/>
</dbReference>
<comment type="caution">
    <text evidence="2">The sequence shown here is derived from an EMBL/GenBank/DDBJ whole genome shotgun (WGS) entry which is preliminary data.</text>
</comment>
<gene>
    <name evidence="2" type="ORF">FPZ43_15115</name>
</gene>
<dbReference type="AlphaFoldDB" id="A0A563U570"/>
<proteinExistence type="predicted"/>
<dbReference type="InterPro" id="IPR035986">
    <property type="entry name" value="PKD_dom_sf"/>
</dbReference>
<dbReference type="OrthoDB" id="1652165at2"/>
<name>A0A563U570_9SPHI</name>
<accession>A0A563U570</accession>
<feature type="chain" id="PRO_5022136627" evidence="1">
    <location>
        <begin position="24"/>
        <end position="646"/>
    </location>
</feature>
<dbReference type="EMBL" id="VOEJ01000007">
    <property type="protein sequence ID" value="TWR26487.1"/>
    <property type="molecule type" value="Genomic_DNA"/>
</dbReference>
<dbReference type="RefSeq" id="WP_146382767.1">
    <property type="nucleotide sequence ID" value="NZ_VOEJ01000007.1"/>
</dbReference>